<dbReference type="GO" id="GO:0003700">
    <property type="term" value="F:DNA-binding transcription factor activity"/>
    <property type="evidence" value="ECO:0007669"/>
    <property type="project" value="InterPro"/>
</dbReference>
<dbReference type="CDD" id="cd07377">
    <property type="entry name" value="WHTH_GntR"/>
    <property type="match status" value="1"/>
</dbReference>
<dbReference type="RefSeq" id="WP_245416529.1">
    <property type="nucleotide sequence ID" value="NZ_JBHEEG010000004.1"/>
</dbReference>
<dbReference type="PROSITE" id="PS50949">
    <property type="entry name" value="HTH_GNTR"/>
    <property type="match status" value="1"/>
</dbReference>
<feature type="compositionally biased region" description="Basic and acidic residues" evidence="4">
    <location>
        <begin position="1"/>
        <end position="11"/>
    </location>
</feature>
<dbReference type="EMBL" id="QNRH01000003">
    <property type="protein sequence ID" value="RBO95809.1"/>
    <property type="molecule type" value="Genomic_DNA"/>
</dbReference>
<proteinExistence type="predicted"/>
<gene>
    <name evidence="6" type="ORF">DFR47_103373</name>
</gene>
<evidence type="ECO:0000313" key="6">
    <source>
        <dbReference type="EMBL" id="RBO95809.1"/>
    </source>
</evidence>
<dbReference type="InterPro" id="IPR000524">
    <property type="entry name" value="Tscrpt_reg_HTH_GntR"/>
</dbReference>
<feature type="region of interest" description="Disordered" evidence="4">
    <location>
        <begin position="1"/>
        <end position="20"/>
    </location>
</feature>
<dbReference type="SMART" id="SM00895">
    <property type="entry name" value="FCD"/>
    <property type="match status" value="1"/>
</dbReference>
<evidence type="ECO:0000256" key="3">
    <source>
        <dbReference type="ARBA" id="ARBA00023163"/>
    </source>
</evidence>
<name>A0A366E1X8_9HYPH</name>
<dbReference type="InterPro" id="IPR036390">
    <property type="entry name" value="WH_DNA-bd_sf"/>
</dbReference>
<dbReference type="Gene3D" id="1.20.120.530">
    <property type="entry name" value="GntR ligand-binding domain-like"/>
    <property type="match status" value="1"/>
</dbReference>
<sequence>MTEISEQKQTEPSRAQRPRVQKNVTAMMAADILNGRYEQGTMLPRENDLCEEYEVSRTVIRETIKTLESKGLVRGKPRIGTMVCDQDDWNLLDQQVLDWLGPRIVDLDLLLCVLEARRAIEPVAAELATQRASAMDIAALEIAWNRMNEAGGDIEAFTQGDVDFHIALLRASHNQVFRQLCGIIEAALRYTLYTSNDAVPSREEAISEHLELIEAIRLRDKERARKSSHKMLDLAARDLGMINQ</sequence>
<dbReference type="InterPro" id="IPR008920">
    <property type="entry name" value="TF_FadR/GntR_C"/>
</dbReference>
<keyword evidence="3" id="KW-0804">Transcription</keyword>
<dbReference type="Proteomes" id="UP000252893">
    <property type="component" value="Unassembled WGS sequence"/>
</dbReference>
<dbReference type="InterPro" id="IPR036388">
    <property type="entry name" value="WH-like_DNA-bd_sf"/>
</dbReference>
<accession>A0A366E1X8</accession>
<evidence type="ECO:0000256" key="2">
    <source>
        <dbReference type="ARBA" id="ARBA00023125"/>
    </source>
</evidence>
<evidence type="ECO:0000256" key="1">
    <source>
        <dbReference type="ARBA" id="ARBA00023015"/>
    </source>
</evidence>
<keyword evidence="1" id="KW-0805">Transcription regulation</keyword>
<dbReference type="InterPro" id="IPR011711">
    <property type="entry name" value="GntR_C"/>
</dbReference>
<dbReference type="Pfam" id="PF07729">
    <property type="entry name" value="FCD"/>
    <property type="match status" value="1"/>
</dbReference>
<dbReference type="Gene3D" id="1.10.10.10">
    <property type="entry name" value="Winged helix-like DNA-binding domain superfamily/Winged helix DNA-binding domain"/>
    <property type="match status" value="1"/>
</dbReference>
<dbReference type="SUPFAM" id="SSF46785">
    <property type="entry name" value="Winged helix' DNA-binding domain"/>
    <property type="match status" value="1"/>
</dbReference>
<comment type="caution">
    <text evidence="6">The sequence shown here is derived from an EMBL/GenBank/DDBJ whole genome shotgun (WGS) entry which is preliminary data.</text>
</comment>
<dbReference type="PANTHER" id="PTHR43537:SF44">
    <property type="entry name" value="GNTR FAMILY REGULATORY PROTEIN"/>
    <property type="match status" value="1"/>
</dbReference>
<keyword evidence="2" id="KW-0238">DNA-binding</keyword>
<organism evidence="6 7">
    <name type="scientific">Pseudochrobactrum asaccharolyticum</name>
    <dbReference type="NCBI Taxonomy" id="354351"/>
    <lineage>
        <taxon>Bacteria</taxon>
        <taxon>Pseudomonadati</taxon>
        <taxon>Pseudomonadota</taxon>
        <taxon>Alphaproteobacteria</taxon>
        <taxon>Hyphomicrobiales</taxon>
        <taxon>Brucellaceae</taxon>
        <taxon>Pseudochrobactrum</taxon>
    </lineage>
</organism>
<evidence type="ECO:0000313" key="7">
    <source>
        <dbReference type="Proteomes" id="UP000252893"/>
    </source>
</evidence>
<dbReference type="SMART" id="SM00345">
    <property type="entry name" value="HTH_GNTR"/>
    <property type="match status" value="1"/>
</dbReference>
<dbReference type="AlphaFoldDB" id="A0A366E1X8"/>
<feature type="domain" description="HTH gntR-type" evidence="5">
    <location>
        <begin position="18"/>
        <end position="86"/>
    </location>
</feature>
<protein>
    <submittedName>
        <fullName evidence="6">GntR family transcriptional regulator</fullName>
    </submittedName>
</protein>
<dbReference type="GO" id="GO:0003677">
    <property type="term" value="F:DNA binding"/>
    <property type="evidence" value="ECO:0007669"/>
    <property type="project" value="UniProtKB-KW"/>
</dbReference>
<dbReference type="PANTHER" id="PTHR43537">
    <property type="entry name" value="TRANSCRIPTIONAL REGULATOR, GNTR FAMILY"/>
    <property type="match status" value="1"/>
</dbReference>
<keyword evidence="7" id="KW-1185">Reference proteome</keyword>
<reference evidence="6 7" key="1">
    <citation type="submission" date="2018-06" db="EMBL/GenBank/DDBJ databases">
        <title>Genomic Encyclopedia of Type Strains, Phase IV (KMG-IV): sequencing the most valuable type-strain genomes for metagenomic binning, comparative biology and taxonomic classification.</title>
        <authorList>
            <person name="Goeker M."/>
        </authorList>
    </citation>
    <scope>NUCLEOTIDE SEQUENCE [LARGE SCALE GENOMIC DNA]</scope>
    <source>
        <strain evidence="6 7">DSM 25619</strain>
    </source>
</reference>
<dbReference type="Pfam" id="PF00392">
    <property type="entry name" value="GntR"/>
    <property type="match status" value="1"/>
</dbReference>
<evidence type="ECO:0000259" key="5">
    <source>
        <dbReference type="PROSITE" id="PS50949"/>
    </source>
</evidence>
<evidence type="ECO:0000256" key="4">
    <source>
        <dbReference type="SAM" id="MobiDB-lite"/>
    </source>
</evidence>
<dbReference type="PRINTS" id="PR00035">
    <property type="entry name" value="HTHGNTR"/>
</dbReference>
<dbReference type="SUPFAM" id="SSF48008">
    <property type="entry name" value="GntR ligand-binding domain-like"/>
    <property type="match status" value="1"/>
</dbReference>